<sequence length="249" mass="28646">MNQTITHQLNHRTIREFKKEKLDDQTIQTLLKVANASATSNGMQSYSIIRVESQTLKDALAENGQQAYMAQAPHLWIFIADLHRNYSIARENEVENDLMIGFDKFIQAFTDAIIAAQNVVNAAESMGLGTNYFGNIHNDTAHVIDLLKLPQLTYPAVGLSFGIPDQDPQIKPKMSMAIKSFVDHYQEFDHYMEVIADYDQEMQTYYDLRDSNRRSDKFSSQILKKQGTRLEKREEMFKTLIKQGFVIKQ</sequence>
<dbReference type="OrthoDB" id="9775805at2"/>
<organism evidence="7 8">
    <name type="scientific">Facklamia languida CCUG 37842</name>
    <dbReference type="NCBI Taxonomy" id="883113"/>
    <lineage>
        <taxon>Bacteria</taxon>
        <taxon>Bacillati</taxon>
        <taxon>Bacillota</taxon>
        <taxon>Bacilli</taxon>
        <taxon>Lactobacillales</taxon>
        <taxon>Aerococcaceae</taxon>
        <taxon>Facklamia</taxon>
    </lineage>
</organism>
<evidence type="ECO:0000256" key="4">
    <source>
        <dbReference type="ARBA" id="ARBA00023002"/>
    </source>
</evidence>
<dbReference type="eggNOG" id="COG0778">
    <property type="taxonomic scope" value="Bacteria"/>
</dbReference>
<dbReference type="InterPro" id="IPR016446">
    <property type="entry name" value="Flavin_OxRdtase_Frp"/>
</dbReference>
<evidence type="ECO:0000256" key="3">
    <source>
        <dbReference type="ARBA" id="ARBA00022643"/>
    </source>
</evidence>
<dbReference type="PATRIC" id="fig|883113.3.peg.1097"/>
<reference evidence="7 8" key="1">
    <citation type="submission" date="2012-01" db="EMBL/GenBank/DDBJ databases">
        <title>The Genome Sequence of Facklamia languida CCUG 37842.</title>
        <authorList>
            <consortium name="The Broad Institute Genome Sequencing Platform"/>
            <person name="Earl A."/>
            <person name="Ward D."/>
            <person name="Feldgarden M."/>
            <person name="Gevers D."/>
            <person name="Huys G."/>
            <person name="Young S.K."/>
            <person name="Zeng Q."/>
            <person name="Gargeya S."/>
            <person name="Fitzgerald M."/>
            <person name="Haas B."/>
            <person name="Abouelleil A."/>
            <person name="Alvarado L."/>
            <person name="Arachchi H.M."/>
            <person name="Berlin A."/>
            <person name="Chapman S.B."/>
            <person name="Gearin G."/>
            <person name="Goldberg J."/>
            <person name="Griggs A."/>
            <person name="Gujja S."/>
            <person name="Hansen M."/>
            <person name="Heiman D."/>
            <person name="Howarth C."/>
            <person name="Larimer J."/>
            <person name="Lui A."/>
            <person name="MacDonald P.J.P."/>
            <person name="McCowen C."/>
            <person name="Montmayeur A."/>
            <person name="Murphy C."/>
            <person name="Neiman D."/>
            <person name="Pearson M."/>
            <person name="Priest M."/>
            <person name="Roberts A."/>
            <person name="Saif S."/>
            <person name="Shea T."/>
            <person name="Sisk P."/>
            <person name="Stolte C."/>
            <person name="Sykes S."/>
            <person name="Wortman J."/>
            <person name="Nusbaum C."/>
            <person name="Birren B."/>
        </authorList>
    </citation>
    <scope>NUCLEOTIDE SEQUENCE [LARGE SCALE GENOMIC DNA]</scope>
    <source>
        <strain evidence="7 8">CCUG 37842</strain>
    </source>
</reference>
<dbReference type="EMBL" id="AGEG01000013">
    <property type="protein sequence ID" value="EHR36877.1"/>
    <property type="molecule type" value="Genomic_DNA"/>
</dbReference>
<dbReference type="PANTHER" id="PTHR43425:SF2">
    <property type="entry name" value="OXYGEN-INSENSITIVE NADPH NITROREDUCTASE"/>
    <property type="match status" value="1"/>
</dbReference>
<dbReference type="InterPro" id="IPR000415">
    <property type="entry name" value="Nitroreductase-like"/>
</dbReference>
<dbReference type="PIRSF" id="PIRSF005426">
    <property type="entry name" value="Frp"/>
    <property type="match status" value="1"/>
</dbReference>
<proteinExistence type="inferred from homology"/>
<dbReference type="InterPro" id="IPR029479">
    <property type="entry name" value="Nitroreductase"/>
</dbReference>
<protein>
    <recommendedName>
        <fullName evidence="6">Nitroreductase domain-containing protein</fullName>
    </recommendedName>
</protein>
<name>H3NJR4_9LACT</name>
<comment type="similarity">
    <text evidence="1 5">Belongs to the flavin oxidoreductase frp family.</text>
</comment>
<evidence type="ECO:0000256" key="2">
    <source>
        <dbReference type="ARBA" id="ARBA00022630"/>
    </source>
</evidence>
<dbReference type="AlphaFoldDB" id="H3NJR4"/>
<dbReference type="GO" id="GO:0016491">
    <property type="term" value="F:oxidoreductase activity"/>
    <property type="evidence" value="ECO:0007669"/>
    <property type="project" value="UniProtKB-UniRule"/>
</dbReference>
<evidence type="ECO:0000259" key="6">
    <source>
        <dbReference type="Pfam" id="PF00881"/>
    </source>
</evidence>
<evidence type="ECO:0000313" key="7">
    <source>
        <dbReference type="EMBL" id="EHR36877.1"/>
    </source>
</evidence>
<feature type="domain" description="Nitroreductase" evidence="6">
    <location>
        <begin position="11"/>
        <end position="162"/>
    </location>
</feature>
<keyword evidence="3 5" id="KW-0288">FMN</keyword>
<accession>H3NJR4</accession>
<dbReference type="SUPFAM" id="SSF55469">
    <property type="entry name" value="FMN-dependent nitroreductase-like"/>
    <property type="match status" value="1"/>
</dbReference>
<evidence type="ECO:0000256" key="1">
    <source>
        <dbReference type="ARBA" id="ARBA00008366"/>
    </source>
</evidence>
<dbReference type="Pfam" id="PF00881">
    <property type="entry name" value="Nitroreductase"/>
    <property type="match status" value="1"/>
</dbReference>
<keyword evidence="4 5" id="KW-0560">Oxidoreductase</keyword>
<evidence type="ECO:0000256" key="5">
    <source>
        <dbReference type="PIRNR" id="PIRNR005426"/>
    </source>
</evidence>
<dbReference type="STRING" id="883113.HMPREF9708_01103"/>
<comment type="caution">
    <text evidence="7">The sequence shown here is derived from an EMBL/GenBank/DDBJ whole genome shotgun (WGS) entry which is preliminary data.</text>
</comment>
<dbReference type="Proteomes" id="UP000006190">
    <property type="component" value="Unassembled WGS sequence"/>
</dbReference>
<dbReference type="HOGENOM" id="CLU_070764_0_2_9"/>
<dbReference type="RefSeq" id="WP_006309285.1">
    <property type="nucleotide sequence ID" value="NZ_JH601133.1"/>
</dbReference>
<gene>
    <name evidence="7" type="ORF">HMPREF9708_01103</name>
</gene>
<keyword evidence="5" id="KW-0521">NADP</keyword>
<evidence type="ECO:0000313" key="8">
    <source>
        <dbReference type="Proteomes" id="UP000006190"/>
    </source>
</evidence>
<keyword evidence="2 5" id="KW-0285">Flavoprotein</keyword>
<dbReference type="Gene3D" id="3.40.109.10">
    <property type="entry name" value="NADH Oxidase"/>
    <property type="match status" value="1"/>
</dbReference>
<dbReference type="PANTHER" id="PTHR43425">
    <property type="entry name" value="OXYGEN-INSENSITIVE NADPH NITROREDUCTASE"/>
    <property type="match status" value="1"/>
</dbReference>
<keyword evidence="8" id="KW-1185">Reference proteome</keyword>